<dbReference type="EMBL" id="NHMP01000009">
    <property type="protein sequence ID" value="OXE45469.1"/>
    <property type="molecule type" value="Genomic_DNA"/>
</dbReference>
<evidence type="ECO:0000259" key="2">
    <source>
        <dbReference type="Pfam" id="PF00206"/>
    </source>
</evidence>
<sequence length="468" mass="51394">MTRIEHDFIGDLEVPENALYGVQSLRGKENFFITEERNSQEIYFIIAFAYVKKACAMANKELGVVEPKVADAMIWACDQLINDTEKYRDQFITDWLQGGAGTSTNMNANEVISNLAIQHLGGKLGDYTIVNPNNDANFGQSTNDTYPTAIHLSCMFRSNILIKAAEQLRDALYAKAKEFDQTLKMGRTHLQDAVPMTLGQEFHGWGFTLNDEIENLRDAQKHLLVINLGATAIGTTVTAAPGYPELASKYLAELTGLPFKNSADLIAATSDCGAYMTLSSAIKGLAVKMTKICNDIRLLASGPRCGLKEINLPQLQPGSSIMPGKVNPVAAEVANQASFLAIGLDTTVMLAASAGQLELNVMEPVITYALFTQMKVMANACDTLRTKLVDGVTANTERCRDYVMNSIGIVTLLKPHFGYQVCADIAKEGYISGKSLHQIVVDERKLLTQKEWDEIFNTQNLINPKFVK</sequence>
<dbReference type="PANTHER" id="PTHR42696">
    <property type="entry name" value="ASPARTATE AMMONIA-LYASE"/>
    <property type="match status" value="1"/>
</dbReference>
<evidence type="ECO:0000313" key="5">
    <source>
        <dbReference type="Proteomes" id="UP000214610"/>
    </source>
</evidence>
<evidence type="ECO:0000259" key="3">
    <source>
        <dbReference type="Pfam" id="PF10415"/>
    </source>
</evidence>
<dbReference type="Gene3D" id="1.10.40.30">
    <property type="entry name" value="Fumarase/aspartase (C-terminal domain)"/>
    <property type="match status" value="1"/>
</dbReference>
<dbReference type="Pfam" id="PF10415">
    <property type="entry name" value="FumaraseC_C"/>
    <property type="match status" value="1"/>
</dbReference>
<comment type="caution">
    <text evidence="4">The sequence shown here is derived from an EMBL/GenBank/DDBJ whole genome shotgun (WGS) entry which is preliminary data.</text>
</comment>
<dbReference type="Proteomes" id="UP000214610">
    <property type="component" value="Unassembled WGS sequence"/>
</dbReference>
<dbReference type="InterPro" id="IPR008948">
    <property type="entry name" value="L-Aspartase-like"/>
</dbReference>
<protein>
    <submittedName>
        <fullName evidence="4">Aspartate ammonia-lyase</fullName>
    </submittedName>
</protein>
<feature type="domain" description="Fumarase C C-terminal" evidence="3">
    <location>
        <begin position="409"/>
        <end position="462"/>
    </location>
</feature>
<dbReference type="Pfam" id="PF00206">
    <property type="entry name" value="Lyase_1"/>
    <property type="match status" value="1"/>
</dbReference>
<reference evidence="5" key="1">
    <citation type="submission" date="2017-05" db="EMBL/GenBank/DDBJ databases">
        <title>Improved OligoMM genomes.</title>
        <authorList>
            <person name="Garzetti D."/>
        </authorList>
    </citation>
    <scope>NUCLEOTIDE SEQUENCE [LARGE SCALE GENOMIC DNA]</scope>
    <source>
        <strain evidence="5">YL45</strain>
    </source>
</reference>
<dbReference type="GO" id="GO:0005829">
    <property type="term" value="C:cytosol"/>
    <property type="evidence" value="ECO:0007669"/>
    <property type="project" value="TreeGrafter"/>
</dbReference>
<dbReference type="InterPro" id="IPR000362">
    <property type="entry name" value="Fumarate_lyase_fam"/>
</dbReference>
<name>A0A227KF11_9BURK</name>
<dbReference type="RefSeq" id="WP_066592267.1">
    <property type="nucleotide sequence ID" value="NZ_CAJTBZ010000069.1"/>
</dbReference>
<dbReference type="Gene3D" id="1.20.200.10">
    <property type="entry name" value="Fumarase/aspartase (Central domain)"/>
    <property type="match status" value="1"/>
</dbReference>
<dbReference type="GO" id="GO:0008797">
    <property type="term" value="F:aspartate ammonia-lyase activity"/>
    <property type="evidence" value="ECO:0007669"/>
    <property type="project" value="TreeGrafter"/>
</dbReference>
<dbReference type="AlphaFoldDB" id="A0A227KF11"/>
<feature type="domain" description="Fumarate lyase N-terminal" evidence="2">
    <location>
        <begin position="10"/>
        <end position="343"/>
    </location>
</feature>
<dbReference type="PANTHER" id="PTHR42696:SF2">
    <property type="entry name" value="ASPARTATE AMMONIA-LYASE"/>
    <property type="match status" value="1"/>
</dbReference>
<dbReference type="GeneID" id="78361213"/>
<gene>
    <name evidence="4" type="ORF">ADH67_11065</name>
</gene>
<dbReference type="InterPro" id="IPR020557">
    <property type="entry name" value="Fumarate_lyase_CS"/>
</dbReference>
<dbReference type="InterPro" id="IPR018951">
    <property type="entry name" value="Fumarase_C_C"/>
</dbReference>
<dbReference type="Gene3D" id="1.10.275.10">
    <property type="entry name" value="Fumarase/aspartase (N-terminal domain)"/>
    <property type="match status" value="1"/>
</dbReference>
<dbReference type="InterPro" id="IPR051546">
    <property type="entry name" value="Aspartate_Ammonia-Lyase"/>
</dbReference>
<dbReference type="GO" id="GO:0006531">
    <property type="term" value="P:aspartate metabolic process"/>
    <property type="evidence" value="ECO:0007669"/>
    <property type="project" value="TreeGrafter"/>
</dbReference>
<dbReference type="GO" id="GO:0006099">
    <property type="term" value="P:tricarboxylic acid cycle"/>
    <property type="evidence" value="ECO:0007669"/>
    <property type="project" value="InterPro"/>
</dbReference>
<dbReference type="InterPro" id="IPR022761">
    <property type="entry name" value="Fumarate_lyase_N"/>
</dbReference>
<dbReference type="InterPro" id="IPR024083">
    <property type="entry name" value="Fumarase/histidase_N"/>
</dbReference>
<organism evidence="4 5">
    <name type="scientific">Turicimonas muris</name>
    <dbReference type="NCBI Taxonomy" id="1796652"/>
    <lineage>
        <taxon>Bacteria</taxon>
        <taxon>Pseudomonadati</taxon>
        <taxon>Pseudomonadota</taxon>
        <taxon>Betaproteobacteria</taxon>
        <taxon>Burkholderiales</taxon>
        <taxon>Sutterellaceae</taxon>
        <taxon>Turicimonas</taxon>
    </lineage>
</organism>
<keyword evidence="5" id="KW-1185">Reference proteome</keyword>
<dbReference type="NCBIfam" id="NF008909">
    <property type="entry name" value="PRK12273.1"/>
    <property type="match status" value="1"/>
</dbReference>
<evidence type="ECO:0000256" key="1">
    <source>
        <dbReference type="ARBA" id="ARBA00023239"/>
    </source>
</evidence>
<dbReference type="PRINTS" id="PR00149">
    <property type="entry name" value="FUMRATELYASE"/>
</dbReference>
<evidence type="ECO:0000313" key="4">
    <source>
        <dbReference type="EMBL" id="OXE45469.1"/>
    </source>
</evidence>
<accession>A0A227KF11</accession>
<keyword evidence="1 4" id="KW-0456">Lyase</keyword>
<dbReference type="FunFam" id="1.20.200.10:FF:000001">
    <property type="entry name" value="Fumarate hydratase, mitochondrial"/>
    <property type="match status" value="1"/>
</dbReference>
<proteinExistence type="predicted"/>
<dbReference type="PRINTS" id="PR00145">
    <property type="entry name" value="ARGSUCLYASE"/>
</dbReference>
<dbReference type="CDD" id="cd01357">
    <property type="entry name" value="Aspartase"/>
    <property type="match status" value="1"/>
</dbReference>
<dbReference type="SUPFAM" id="SSF48557">
    <property type="entry name" value="L-aspartase-like"/>
    <property type="match status" value="1"/>
</dbReference>
<dbReference type="PROSITE" id="PS00163">
    <property type="entry name" value="FUMARATE_LYASES"/>
    <property type="match status" value="1"/>
</dbReference>